<evidence type="ECO:0000256" key="5">
    <source>
        <dbReference type="PROSITE-ProRule" id="PRU00309"/>
    </source>
</evidence>
<evidence type="ECO:0000256" key="1">
    <source>
        <dbReference type="ARBA" id="ARBA00022723"/>
    </source>
</evidence>
<accession>E2BFU6</accession>
<evidence type="ECO:0000313" key="9">
    <source>
        <dbReference type="Proteomes" id="UP000008237"/>
    </source>
</evidence>
<proteinExistence type="predicted"/>
<dbReference type="PROSITE" id="PS50950">
    <property type="entry name" value="ZF_THAP"/>
    <property type="match status" value="1"/>
</dbReference>
<keyword evidence="4 5" id="KW-0238">DNA-binding</keyword>
<dbReference type="OrthoDB" id="7698657at2759"/>
<dbReference type="InterPro" id="IPR038441">
    <property type="entry name" value="THAP_Znf_sf"/>
</dbReference>
<feature type="domain" description="THAP-type" evidence="6">
    <location>
        <begin position="1"/>
        <end position="64"/>
    </location>
</feature>
<keyword evidence="3" id="KW-0862">Zinc</keyword>
<keyword evidence="2 5" id="KW-0863">Zinc-finger</keyword>
<organism evidence="9">
    <name type="scientific">Harpegnathos saltator</name>
    <name type="common">Jerdon's jumping ant</name>
    <dbReference type="NCBI Taxonomy" id="610380"/>
    <lineage>
        <taxon>Eukaryota</taxon>
        <taxon>Metazoa</taxon>
        <taxon>Ecdysozoa</taxon>
        <taxon>Arthropoda</taxon>
        <taxon>Hexapoda</taxon>
        <taxon>Insecta</taxon>
        <taxon>Pterygota</taxon>
        <taxon>Neoptera</taxon>
        <taxon>Endopterygota</taxon>
        <taxon>Hymenoptera</taxon>
        <taxon>Apocrita</taxon>
        <taxon>Aculeata</taxon>
        <taxon>Formicoidea</taxon>
        <taxon>Formicidae</taxon>
        <taxon>Ponerinae</taxon>
        <taxon>Ponerini</taxon>
        <taxon>Harpegnathos</taxon>
    </lineage>
</organism>
<dbReference type="EMBL" id="GL451394">
    <property type="protein sequence ID" value="EFN79414.1"/>
    <property type="molecule type" value="Genomic_DNA"/>
</dbReference>
<dbReference type="Proteomes" id="UP000008237">
    <property type="component" value="Unassembled WGS sequence"/>
</dbReference>
<evidence type="ECO:0000256" key="4">
    <source>
        <dbReference type="ARBA" id="ARBA00023125"/>
    </source>
</evidence>
<sequence>MTKYCVVPKCKTGCKSVAVKCSVFKVPKCDELRKKWISAIPGIKDLKPNQCVCEKHFDKASIIR</sequence>
<dbReference type="InterPro" id="IPR006612">
    <property type="entry name" value="THAP_Znf"/>
</dbReference>
<dbReference type="GO" id="GO:0008270">
    <property type="term" value="F:zinc ion binding"/>
    <property type="evidence" value="ECO:0007669"/>
    <property type="project" value="UniProtKB-KW"/>
</dbReference>
<feature type="non-terminal residue" evidence="8">
    <location>
        <position position="64"/>
    </location>
</feature>
<reference evidence="8 9" key="1">
    <citation type="journal article" date="2010" name="Science">
        <title>Genomic comparison of the ants Camponotus floridanus and Harpegnathos saltator.</title>
        <authorList>
            <person name="Bonasio R."/>
            <person name="Zhang G."/>
            <person name="Ye C."/>
            <person name="Mutti N.S."/>
            <person name="Fang X."/>
            <person name="Qin N."/>
            <person name="Donahue G."/>
            <person name="Yang P."/>
            <person name="Li Q."/>
            <person name="Li C."/>
            <person name="Zhang P."/>
            <person name="Huang Z."/>
            <person name="Berger S.L."/>
            <person name="Reinberg D."/>
            <person name="Wang J."/>
            <person name="Liebig J."/>
        </authorList>
    </citation>
    <scope>NUCLEOTIDE SEQUENCE [LARGE SCALE GENOMIC DNA]</scope>
    <source>
        <strain evidence="8 9">R22 G/1</strain>
    </source>
</reference>
<evidence type="ECO:0000259" key="6">
    <source>
        <dbReference type="PROSITE" id="PS50950"/>
    </source>
</evidence>
<dbReference type="GO" id="GO:0003677">
    <property type="term" value="F:DNA binding"/>
    <property type="evidence" value="ECO:0007669"/>
    <property type="project" value="UniProtKB-UniRule"/>
</dbReference>
<keyword evidence="1" id="KW-0479">Metal-binding</keyword>
<dbReference type="EMBL" id="GL448054">
    <property type="protein sequence ID" value="EFN85434.1"/>
    <property type="molecule type" value="Genomic_DNA"/>
</dbReference>
<keyword evidence="9" id="KW-1185">Reference proteome</keyword>
<dbReference type="AlphaFoldDB" id="E2BFU6"/>
<dbReference type="Pfam" id="PF05485">
    <property type="entry name" value="THAP"/>
    <property type="match status" value="1"/>
</dbReference>
<evidence type="ECO:0000256" key="2">
    <source>
        <dbReference type="ARBA" id="ARBA00022771"/>
    </source>
</evidence>
<gene>
    <name evidence="8" type="ORF">EAI_00142</name>
    <name evidence="7" type="ORF">EAI_04550</name>
</gene>
<dbReference type="Gene3D" id="6.20.210.20">
    <property type="entry name" value="THAP domain"/>
    <property type="match status" value="1"/>
</dbReference>
<protein>
    <recommendedName>
        <fullName evidence="6">THAP-type domain-containing protein</fullName>
    </recommendedName>
</protein>
<evidence type="ECO:0000313" key="7">
    <source>
        <dbReference type="EMBL" id="EFN79414.1"/>
    </source>
</evidence>
<evidence type="ECO:0000313" key="8">
    <source>
        <dbReference type="EMBL" id="EFN85434.1"/>
    </source>
</evidence>
<dbReference type="SUPFAM" id="SSF57716">
    <property type="entry name" value="Glucocorticoid receptor-like (DNA-binding domain)"/>
    <property type="match status" value="1"/>
</dbReference>
<name>E2BFU6_HARSA</name>
<evidence type="ECO:0000256" key="3">
    <source>
        <dbReference type="ARBA" id="ARBA00022833"/>
    </source>
</evidence>